<protein>
    <submittedName>
        <fullName evidence="1">Uncharacterized protein</fullName>
    </submittedName>
</protein>
<dbReference type="AlphaFoldDB" id="V7CQF3"/>
<proteinExistence type="predicted"/>
<organism evidence="1 2">
    <name type="scientific">Phaseolus vulgaris</name>
    <name type="common">Kidney bean</name>
    <name type="synonym">French bean</name>
    <dbReference type="NCBI Taxonomy" id="3885"/>
    <lineage>
        <taxon>Eukaryota</taxon>
        <taxon>Viridiplantae</taxon>
        <taxon>Streptophyta</taxon>
        <taxon>Embryophyta</taxon>
        <taxon>Tracheophyta</taxon>
        <taxon>Spermatophyta</taxon>
        <taxon>Magnoliopsida</taxon>
        <taxon>eudicotyledons</taxon>
        <taxon>Gunneridae</taxon>
        <taxon>Pentapetalae</taxon>
        <taxon>rosids</taxon>
        <taxon>fabids</taxon>
        <taxon>Fabales</taxon>
        <taxon>Fabaceae</taxon>
        <taxon>Papilionoideae</taxon>
        <taxon>50 kb inversion clade</taxon>
        <taxon>NPAAA clade</taxon>
        <taxon>indigoferoid/millettioid clade</taxon>
        <taxon>Phaseoleae</taxon>
        <taxon>Phaseolus</taxon>
    </lineage>
</organism>
<gene>
    <name evidence="1" type="ORF">PHAVU_002G212800g</name>
</gene>
<dbReference type="Gramene" id="ESW31141">
    <property type="protein sequence ID" value="ESW31141"/>
    <property type="gene ID" value="PHAVU_002G212800g"/>
</dbReference>
<dbReference type="Proteomes" id="UP000000226">
    <property type="component" value="Chromosome 2"/>
</dbReference>
<dbReference type="EMBL" id="CM002289">
    <property type="protein sequence ID" value="ESW31141.1"/>
    <property type="molecule type" value="Genomic_DNA"/>
</dbReference>
<sequence length="80" mass="9018">MSDLTRIVSGMKRKEIINRGFISISVGRVCWVVLHRSLLIKRHQLGVRGSVNSCTKFNPHVKTLIKEAVLKKKTEGCICV</sequence>
<keyword evidence="2" id="KW-1185">Reference proteome</keyword>
<name>V7CQF3_PHAVU</name>
<accession>V7CQF3</accession>
<reference evidence="2" key="1">
    <citation type="journal article" date="2014" name="Nat. Genet.">
        <title>A reference genome for common bean and genome-wide analysis of dual domestications.</title>
        <authorList>
            <person name="Schmutz J."/>
            <person name="McClean P.E."/>
            <person name="Mamidi S."/>
            <person name="Wu G.A."/>
            <person name="Cannon S.B."/>
            <person name="Grimwood J."/>
            <person name="Jenkins J."/>
            <person name="Shu S."/>
            <person name="Song Q."/>
            <person name="Chavarro C."/>
            <person name="Torres-Torres M."/>
            <person name="Geffroy V."/>
            <person name="Moghaddam S.M."/>
            <person name="Gao D."/>
            <person name="Abernathy B."/>
            <person name="Barry K."/>
            <person name="Blair M."/>
            <person name="Brick M.A."/>
            <person name="Chovatia M."/>
            <person name="Gepts P."/>
            <person name="Goodstein D.M."/>
            <person name="Gonzales M."/>
            <person name="Hellsten U."/>
            <person name="Hyten D.L."/>
            <person name="Jia G."/>
            <person name="Kelly J.D."/>
            <person name="Kudrna D."/>
            <person name="Lee R."/>
            <person name="Richard M.M."/>
            <person name="Miklas P.N."/>
            <person name="Osorno J.M."/>
            <person name="Rodrigues J."/>
            <person name="Thareau V."/>
            <person name="Urrea C.A."/>
            <person name="Wang M."/>
            <person name="Yu Y."/>
            <person name="Zhang M."/>
            <person name="Wing R.A."/>
            <person name="Cregan P.B."/>
            <person name="Rokhsar D.S."/>
            <person name="Jackson S.A."/>
        </authorList>
    </citation>
    <scope>NUCLEOTIDE SEQUENCE [LARGE SCALE GENOMIC DNA]</scope>
    <source>
        <strain evidence="2">cv. G19833</strain>
    </source>
</reference>
<evidence type="ECO:0000313" key="1">
    <source>
        <dbReference type="EMBL" id="ESW31141.1"/>
    </source>
</evidence>
<dbReference type="OrthoDB" id="10455085at2759"/>
<evidence type="ECO:0000313" key="2">
    <source>
        <dbReference type="Proteomes" id="UP000000226"/>
    </source>
</evidence>